<dbReference type="AlphaFoldDB" id="A0A061SXP4"/>
<dbReference type="eggNOG" id="ENOG5032U96">
    <property type="taxonomic scope" value="Bacteria"/>
</dbReference>
<dbReference type="RefSeq" id="WP_051583966.1">
    <property type="nucleotide sequence ID" value="NZ_JEMU01000001.1"/>
</dbReference>
<reference evidence="1 2" key="1">
    <citation type="journal article" date="2014" name="Genome Announc.">
        <title>Draft Genome Sequences of Two Isolates of the Roseobacter Group, Sulfitobacter sp. Strains 3SOLIMAR09 and 1FIGIMAR09, from Harbors of Mallorca Island (Mediterranean Sea).</title>
        <authorList>
            <person name="Mas-Llado M."/>
            <person name="Pina-Villalonga J.M."/>
            <person name="Brunet-Galmes I."/>
            <person name="Nogales B."/>
            <person name="Bosch R."/>
        </authorList>
    </citation>
    <scope>NUCLEOTIDE SEQUENCE [LARGE SCALE GENOMIC DNA]</scope>
    <source>
        <strain evidence="1 2">1FIGIMAR09</strain>
    </source>
</reference>
<dbReference type="EMBL" id="JEMU01000001">
    <property type="protein sequence ID" value="KAJ04685.1"/>
    <property type="molecule type" value="Genomic_DNA"/>
</dbReference>
<evidence type="ECO:0000313" key="1">
    <source>
        <dbReference type="EMBL" id="KAJ04685.1"/>
    </source>
</evidence>
<comment type="caution">
    <text evidence="1">The sequence shown here is derived from an EMBL/GenBank/DDBJ whole genome shotgun (WGS) entry which is preliminary data.</text>
</comment>
<evidence type="ECO:0008006" key="3">
    <source>
        <dbReference type="Google" id="ProtNLM"/>
    </source>
</evidence>
<dbReference type="Proteomes" id="UP000027337">
    <property type="component" value="Unassembled WGS sequence"/>
</dbReference>
<name>A0A061SXP4_9RHOB</name>
<dbReference type="STRING" id="83219.PM02_00220"/>
<keyword evidence="2" id="KW-1185">Reference proteome</keyword>
<organism evidence="1 2">
    <name type="scientific">Sulfitobacter mediterraneus</name>
    <dbReference type="NCBI Taxonomy" id="83219"/>
    <lineage>
        <taxon>Bacteria</taxon>
        <taxon>Pseudomonadati</taxon>
        <taxon>Pseudomonadota</taxon>
        <taxon>Alphaproteobacteria</taxon>
        <taxon>Rhodobacterales</taxon>
        <taxon>Roseobacteraceae</taxon>
        <taxon>Sulfitobacter</taxon>
    </lineage>
</organism>
<gene>
    <name evidence="1" type="ORF">PM02_00220</name>
</gene>
<evidence type="ECO:0000313" key="2">
    <source>
        <dbReference type="Proteomes" id="UP000027337"/>
    </source>
</evidence>
<sequence>MIRACTLPADALLQRYAVRAGCYTDCFETALPQKVALPAFLDAFYGSWLFGLEKRVLRAHLRGKPANWDIAPVAAGTAEAYAAWTVEGRGDGQILMCDLGGHTRSYLAVEEIAGGGTRLLFGSAVVPRDGHDLPWLVRATVPLHRFYARSLLRAARARLVQGCLDGRPPSH</sequence>
<accession>A0A061SXP4</accession>
<protein>
    <recommendedName>
        <fullName evidence="3">DUF2867 domain-containing protein</fullName>
    </recommendedName>
</protein>
<proteinExistence type="predicted"/>